<dbReference type="FunFam" id="3.40.50.720:FF:000084">
    <property type="entry name" value="Short-chain dehydrogenase reductase"/>
    <property type="match status" value="1"/>
</dbReference>
<evidence type="ECO:0000313" key="7">
    <source>
        <dbReference type="Proteomes" id="UP000573327"/>
    </source>
</evidence>
<comment type="caution">
    <text evidence="6">The sequence shown here is derived from an EMBL/GenBank/DDBJ whole genome shotgun (WGS) entry which is preliminary data.</text>
</comment>
<keyword evidence="7" id="KW-1185">Reference proteome</keyword>
<dbReference type="Gene3D" id="3.40.50.720">
    <property type="entry name" value="NAD(P)-binding Rossmann-like Domain"/>
    <property type="match status" value="1"/>
</dbReference>
<dbReference type="InterPro" id="IPR002347">
    <property type="entry name" value="SDR_fam"/>
</dbReference>
<dbReference type="InterPro" id="IPR057326">
    <property type="entry name" value="KR_dom"/>
</dbReference>
<dbReference type="RefSeq" id="WP_313068080.1">
    <property type="nucleotide sequence ID" value="NZ_JACHJR010000001.1"/>
</dbReference>
<sequence length="267" mass="27854">MPRGRFAGKVVAITGATSGIGRATALAFAAQGAAVGFCGRRAELGAQVEREIRRAGGTARYVRADVRVEKDVENFVRQTVDSFGGLDIAFNNAGISRTARLHELGTDTFDDVMATNARGVFLSMKYQIPHLLARGGGVVIVTSSSAVEVARPQGAAYSAGKRAVQGLVQAAALDYGRDGIRVNAIMPGTTDTALVRPPGMDDATWTAARAWLGEQNVDGLHRIASPEDIAQAVLGLAADDFAYMTGAGVFVDGGASAGRRLLVPPRP</sequence>
<dbReference type="Pfam" id="PF13561">
    <property type="entry name" value="adh_short_C2"/>
    <property type="match status" value="1"/>
</dbReference>
<name>A0A7W7SL40_9ACTN</name>
<dbReference type="GO" id="GO:0016491">
    <property type="term" value="F:oxidoreductase activity"/>
    <property type="evidence" value="ECO:0007669"/>
    <property type="project" value="UniProtKB-KW"/>
</dbReference>
<dbReference type="PRINTS" id="PR00080">
    <property type="entry name" value="SDRFAMILY"/>
</dbReference>
<dbReference type="SUPFAM" id="SSF51735">
    <property type="entry name" value="NAD(P)-binding Rossmann-fold domains"/>
    <property type="match status" value="1"/>
</dbReference>
<keyword evidence="2" id="KW-0560">Oxidoreductase</keyword>
<dbReference type="SMART" id="SM00822">
    <property type="entry name" value="PKS_KR"/>
    <property type="match status" value="1"/>
</dbReference>
<gene>
    <name evidence="4" type="ORF">F4556_000003</name>
    <name evidence="5" type="ORF">F4556_007397</name>
    <name evidence="6" type="ORF">F4556_007532</name>
</gene>
<dbReference type="InterPro" id="IPR036291">
    <property type="entry name" value="NAD(P)-bd_dom_sf"/>
</dbReference>
<dbReference type="PANTHER" id="PTHR24321">
    <property type="entry name" value="DEHYDROGENASES, SHORT CHAIN"/>
    <property type="match status" value="1"/>
</dbReference>
<evidence type="ECO:0000313" key="5">
    <source>
        <dbReference type="EMBL" id="MBB4951862.1"/>
    </source>
</evidence>
<dbReference type="EMBL" id="JACHJR010000002">
    <property type="protein sequence ID" value="MBB4951878.1"/>
    <property type="molecule type" value="Genomic_DNA"/>
</dbReference>
<evidence type="ECO:0000256" key="2">
    <source>
        <dbReference type="ARBA" id="ARBA00023002"/>
    </source>
</evidence>
<protein>
    <submittedName>
        <fullName evidence="6">NAD(P)-dependent dehydrogenase (Short-subunit alcohol dehydrogenase family)</fullName>
    </submittedName>
</protein>
<evidence type="ECO:0000313" key="4">
    <source>
        <dbReference type="EMBL" id="MBB4944468.1"/>
    </source>
</evidence>
<evidence type="ECO:0000259" key="3">
    <source>
        <dbReference type="SMART" id="SM00822"/>
    </source>
</evidence>
<feature type="domain" description="Ketoreductase" evidence="3">
    <location>
        <begin position="9"/>
        <end position="188"/>
    </location>
</feature>
<dbReference type="AlphaFoldDB" id="A0A7W7SL40"/>
<proteinExistence type="inferred from homology"/>
<dbReference type="InterPro" id="IPR020904">
    <property type="entry name" value="Sc_DH/Rdtase_CS"/>
</dbReference>
<evidence type="ECO:0000313" key="6">
    <source>
        <dbReference type="EMBL" id="MBB4951878.1"/>
    </source>
</evidence>
<dbReference type="Proteomes" id="UP000573327">
    <property type="component" value="Unassembled WGS sequence"/>
</dbReference>
<dbReference type="CDD" id="cd05233">
    <property type="entry name" value="SDR_c"/>
    <property type="match status" value="1"/>
</dbReference>
<dbReference type="PRINTS" id="PR00081">
    <property type="entry name" value="GDHRDH"/>
</dbReference>
<dbReference type="EMBL" id="JACHJR010000001">
    <property type="protein sequence ID" value="MBB4944468.1"/>
    <property type="molecule type" value="Genomic_DNA"/>
</dbReference>
<organism evidence="6 7">
    <name type="scientific">Kitasatospora gansuensis</name>
    <dbReference type="NCBI Taxonomy" id="258050"/>
    <lineage>
        <taxon>Bacteria</taxon>
        <taxon>Bacillati</taxon>
        <taxon>Actinomycetota</taxon>
        <taxon>Actinomycetes</taxon>
        <taxon>Kitasatosporales</taxon>
        <taxon>Streptomycetaceae</taxon>
        <taxon>Kitasatospora</taxon>
    </lineage>
</organism>
<dbReference type="PANTHER" id="PTHR24321:SF11">
    <property type="entry name" value="BLR0893 PROTEIN"/>
    <property type="match status" value="1"/>
</dbReference>
<reference evidence="6 7" key="1">
    <citation type="submission" date="2020-08" db="EMBL/GenBank/DDBJ databases">
        <title>Sequencing the genomes of 1000 actinobacteria strains.</title>
        <authorList>
            <person name="Klenk H.-P."/>
        </authorList>
    </citation>
    <scope>NUCLEOTIDE SEQUENCE [LARGE SCALE GENOMIC DNA]</scope>
    <source>
        <strain evidence="6 7">DSM 44786</strain>
    </source>
</reference>
<dbReference type="EMBL" id="JACHJR010000001">
    <property type="protein sequence ID" value="MBB4951862.1"/>
    <property type="molecule type" value="Genomic_DNA"/>
</dbReference>
<comment type="similarity">
    <text evidence="1">Belongs to the short-chain dehydrogenases/reductases (SDR) family.</text>
</comment>
<dbReference type="PROSITE" id="PS00061">
    <property type="entry name" value="ADH_SHORT"/>
    <property type="match status" value="1"/>
</dbReference>
<accession>A0A7W7SL40</accession>
<evidence type="ECO:0000256" key="1">
    <source>
        <dbReference type="ARBA" id="ARBA00006484"/>
    </source>
</evidence>